<evidence type="ECO:0000256" key="1">
    <source>
        <dbReference type="SAM" id="MobiDB-lite"/>
    </source>
</evidence>
<dbReference type="EMBL" id="BPLR01001516">
    <property type="protein sequence ID" value="GIZ02857.1"/>
    <property type="molecule type" value="Genomic_DNA"/>
</dbReference>
<feature type="compositionally biased region" description="Basic and acidic residues" evidence="1">
    <location>
        <begin position="12"/>
        <end position="21"/>
    </location>
</feature>
<evidence type="ECO:0000313" key="2">
    <source>
        <dbReference type="EMBL" id="GIZ02857.1"/>
    </source>
</evidence>
<comment type="caution">
    <text evidence="2">The sequence shown here is derived from an EMBL/GenBank/DDBJ whole genome shotgun (WGS) entry which is preliminary data.</text>
</comment>
<proteinExistence type="predicted"/>
<accession>A0AAV4Y9L3</accession>
<name>A0AAV4Y9L3_CAEEX</name>
<dbReference type="Proteomes" id="UP001054945">
    <property type="component" value="Unassembled WGS sequence"/>
</dbReference>
<dbReference type="AlphaFoldDB" id="A0AAV4Y9L3"/>
<keyword evidence="3" id="KW-1185">Reference proteome</keyword>
<organism evidence="2 3">
    <name type="scientific">Caerostris extrusa</name>
    <name type="common">Bark spider</name>
    <name type="synonym">Caerostris bankana</name>
    <dbReference type="NCBI Taxonomy" id="172846"/>
    <lineage>
        <taxon>Eukaryota</taxon>
        <taxon>Metazoa</taxon>
        <taxon>Ecdysozoa</taxon>
        <taxon>Arthropoda</taxon>
        <taxon>Chelicerata</taxon>
        <taxon>Arachnida</taxon>
        <taxon>Araneae</taxon>
        <taxon>Araneomorphae</taxon>
        <taxon>Entelegynae</taxon>
        <taxon>Araneoidea</taxon>
        <taxon>Araneidae</taxon>
        <taxon>Caerostris</taxon>
    </lineage>
</organism>
<protein>
    <submittedName>
        <fullName evidence="2">Uncharacterized protein</fullName>
    </submittedName>
</protein>
<sequence>MSHRNLLQGTQRQDHPNDRHFQNLPVRIKTEGRVQRHETKTMSSRNLERISLNGFAHVFWPSKLQFSK</sequence>
<feature type="compositionally biased region" description="Polar residues" evidence="1">
    <location>
        <begin position="1"/>
        <end position="11"/>
    </location>
</feature>
<gene>
    <name evidence="2" type="ORF">CEXT_416451</name>
</gene>
<evidence type="ECO:0000313" key="3">
    <source>
        <dbReference type="Proteomes" id="UP001054945"/>
    </source>
</evidence>
<reference evidence="2 3" key="1">
    <citation type="submission" date="2021-06" db="EMBL/GenBank/DDBJ databases">
        <title>Caerostris extrusa draft genome.</title>
        <authorList>
            <person name="Kono N."/>
            <person name="Arakawa K."/>
        </authorList>
    </citation>
    <scope>NUCLEOTIDE SEQUENCE [LARGE SCALE GENOMIC DNA]</scope>
</reference>
<feature type="region of interest" description="Disordered" evidence="1">
    <location>
        <begin position="1"/>
        <end position="25"/>
    </location>
</feature>